<name>A0ABW7G9W3_9BURK</name>
<dbReference type="Proteomes" id="UP001606305">
    <property type="component" value="Unassembled WGS sequence"/>
</dbReference>
<evidence type="ECO:0000313" key="2">
    <source>
        <dbReference type="EMBL" id="MFG6458751.1"/>
    </source>
</evidence>
<dbReference type="SMART" id="SM00306">
    <property type="entry name" value="HintN"/>
    <property type="match status" value="1"/>
</dbReference>
<dbReference type="Gene3D" id="2.170.16.10">
    <property type="entry name" value="Hedgehog/Intein (Hint) domain"/>
    <property type="match status" value="1"/>
</dbReference>
<accession>A0ABW7G9W3</accession>
<evidence type="ECO:0000313" key="3">
    <source>
        <dbReference type="Proteomes" id="UP001606305"/>
    </source>
</evidence>
<comment type="caution">
    <text evidence="2">The sequence shown here is derived from an EMBL/GenBank/DDBJ whole genome shotgun (WGS) entry which is preliminary data.</text>
</comment>
<reference evidence="2 3" key="1">
    <citation type="submission" date="2024-09" db="EMBL/GenBank/DDBJ databases">
        <title>Novel species of the genus Pelomonas and Roseateles isolated from streams.</title>
        <authorList>
            <person name="Lu H."/>
        </authorList>
    </citation>
    <scope>NUCLEOTIDE SEQUENCE [LARGE SCALE GENOMIC DNA]</scope>
    <source>
        <strain evidence="2 3">BYS96W</strain>
    </source>
</reference>
<evidence type="ECO:0000259" key="1">
    <source>
        <dbReference type="SMART" id="SM00306"/>
    </source>
</evidence>
<dbReference type="Pfam" id="PF13403">
    <property type="entry name" value="Hint_2"/>
    <property type="match status" value="1"/>
</dbReference>
<organism evidence="2 3">
    <name type="scientific">Pelomonas nitida</name>
    <dbReference type="NCBI Taxonomy" id="3299027"/>
    <lineage>
        <taxon>Bacteria</taxon>
        <taxon>Pseudomonadati</taxon>
        <taxon>Pseudomonadota</taxon>
        <taxon>Betaproteobacteria</taxon>
        <taxon>Burkholderiales</taxon>
        <taxon>Sphaerotilaceae</taxon>
        <taxon>Roseateles</taxon>
    </lineage>
</organism>
<dbReference type="NCBIfam" id="TIGR01443">
    <property type="entry name" value="intein_Cterm"/>
    <property type="match status" value="1"/>
</dbReference>
<dbReference type="InterPro" id="IPR028992">
    <property type="entry name" value="Hedgehog/Intein_dom"/>
</dbReference>
<dbReference type="EMBL" id="JBIGIA010000015">
    <property type="protein sequence ID" value="MFG6458751.1"/>
    <property type="molecule type" value="Genomic_DNA"/>
</dbReference>
<dbReference type="PROSITE" id="PS50818">
    <property type="entry name" value="INTEIN_C_TER"/>
    <property type="match status" value="1"/>
</dbReference>
<protein>
    <submittedName>
        <fullName evidence="2">Polymorphic toxin-type HINT domain-containing protein</fullName>
    </submittedName>
</protein>
<dbReference type="PROSITE" id="PS50817">
    <property type="entry name" value="INTEIN_N_TER"/>
    <property type="match status" value="1"/>
</dbReference>
<feature type="domain" description="Hint" evidence="1">
    <location>
        <begin position="94"/>
        <end position="201"/>
    </location>
</feature>
<gene>
    <name evidence="2" type="ORF">ACG00X_18085</name>
</gene>
<keyword evidence="3" id="KW-1185">Reference proteome</keyword>
<sequence>MGNPEFLVKAYNQMVSQIDTSLPKAQQLELLDKARAALRKAAEVSLIDADRAASLSENVFRKSLQKRTEELHVAKFAGEALQKKALAELRKVAVGCFIAGTLVHTKDGLKPIEKIQVGDLVLSRPDDLTKGTETGYKRVAKTFRFEDKEIIRFVWSQDTADGQGASHSVFATPNHLVWSYPHGWVPMGRMHMVGRGIPGTVPISDKPWWGQDLVIADGTAGQRYDVFDLFRTDRAEVAFDNEEELSWGMGELIDLSGAVPRFSPDEMPYDYEKWGDPVNETRQRYSTTVYNLEVEDWHTYFVGEAGLWVHNKNCEDPPQKSGAPIGPIHRT</sequence>
<proteinExistence type="predicted"/>
<dbReference type="CDD" id="cd00081">
    <property type="entry name" value="Hint"/>
    <property type="match status" value="1"/>
</dbReference>
<dbReference type="InterPro" id="IPR006141">
    <property type="entry name" value="Intein_N"/>
</dbReference>
<dbReference type="SUPFAM" id="SSF51294">
    <property type="entry name" value="Hedgehog/intein (Hint) domain"/>
    <property type="match status" value="1"/>
</dbReference>
<dbReference type="InterPro" id="IPR030934">
    <property type="entry name" value="Intein_C"/>
</dbReference>
<dbReference type="RefSeq" id="WP_394490039.1">
    <property type="nucleotide sequence ID" value="NZ_JBIGIA010000015.1"/>
</dbReference>
<dbReference type="InterPro" id="IPR036844">
    <property type="entry name" value="Hint_dom_sf"/>
</dbReference>
<dbReference type="InterPro" id="IPR003587">
    <property type="entry name" value="Hint_dom_N"/>
</dbReference>